<reference evidence="3" key="1">
    <citation type="submission" date="2021-02" db="EMBL/GenBank/DDBJ databases">
        <authorList>
            <person name="Dougan E. K."/>
            <person name="Rhodes N."/>
            <person name="Thang M."/>
            <person name="Chan C."/>
        </authorList>
    </citation>
    <scope>NUCLEOTIDE SEQUENCE</scope>
</reference>
<dbReference type="PANTHER" id="PTHR10340">
    <property type="entry name" value="SPHINGOMYELIN PHOSPHODIESTERASE"/>
    <property type="match status" value="1"/>
</dbReference>
<proteinExistence type="predicted"/>
<dbReference type="SUPFAM" id="SSF56300">
    <property type="entry name" value="Metallo-dependent phosphatases"/>
    <property type="match status" value="1"/>
</dbReference>
<feature type="non-terminal residue" evidence="3">
    <location>
        <position position="1"/>
    </location>
</feature>
<dbReference type="EMBL" id="CAJNNW010032942">
    <property type="protein sequence ID" value="CAE8716314.1"/>
    <property type="molecule type" value="Genomic_DNA"/>
</dbReference>
<dbReference type="GO" id="GO:0016787">
    <property type="term" value="F:hydrolase activity"/>
    <property type="evidence" value="ECO:0007669"/>
    <property type="project" value="UniProtKB-KW"/>
</dbReference>
<comment type="caution">
    <text evidence="3">The sequence shown here is derived from an EMBL/GenBank/DDBJ whole genome shotgun (WGS) entry which is preliminary data.</text>
</comment>
<name>A0A813L2J9_POLGL</name>
<dbReference type="InterPro" id="IPR029052">
    <property type="entry name" value="Metallo-depent_PP-like"/>
</dbReference>
<dbReference type="AlphaFoldDB" id="A0A813L2J9"/>
<evidence type="ECO:0000313" key="4">
    <source>
        <dbReference type="Proteomes" id="UP000626109"/>
    </source>
</evidence>
<evidence type="ECO:0000256" key="1">
    <source>
        <dbReference type="ARBA" id="ARBA00022801"/>
    </source>
</evidence>
<gene>
    <name evidence="3" type="ORF">PGLA2088_LOCUS39005</name>
</gene>
<keyword evidence="1" id="KW-0378">Hydrolase</keyword>
<sequence length="214" mass="23475">PWVAAQLFGHVHADEFRLLPGSIQGAGPILLSGALSPVYRTFPSFRIVDYDSATGRLLNYRVYYTNLSSTAAGSEPRWMLGYNLTGSYPSLGAGGGGSHGLTQSAYEALATNLQKGGTEFTTYASWYKTLVPNDLERCGQLNETSKHHCIGQYICGLHVYTQTEFNECAESLYANKECSAVLGTQLGLESRYEPARHDHWCKVLQTEDFVGFGV</sequence>
<accession>A0A813L2J9</accession>
<dbReference type="PANTHER" id="PTHR10340:SF57">
    <property type="entry name" value="METALLOPHOS DOMAIN-CONTAINING PROTEIN"/>
    <property type="match status" value="1"/>
</dbReference>
<dbReference type="Proteomes" id="UP000626109">
    <property type="component" value="Unassembled WGS sequence"/>
</dbReference>
<keyword evidence="2" id="KW-0325">Glycoprotein</keyword>
<protein>
    <submittedName>
        <fullName evidence="3">Uncharacterized protein</fullName>
    </submittedName>
</protein>
<organism evidence="3 4">
    <name type="scientific">Polarella glacialis</name>
    <name type="common">Dinoflagellate</name>
    <dbReference type="NCBI Taxonomy" id="89957"/>
    <lineage>
        <taxon>Eukaryota</taxon>
        <taxon>Sar</taxon>
        <taxon>Alveolata</taxon>
        <taxon>Dinophyceae</taxon>
        <taxon>Suessiales</taxon>
        <taxon>Suessiaceae</taxon>
        <taxon>Polarella</taxon>
    </lineage>
</organism>
<evidence type="ECO:0000256" key="2">
    <source>
        <dbReference type="ARBA" id="ARBA00023180"/>
    </source>
</evidence>
<evidence type="ECO:0000313" key="3">
    <source>
        <dbReference type="EMBL" id="CAE8716314.1"/>
    </source>
</evidence>